<keyword evidence="1" id="KW-1133">Transmembrane helix</keyword>
<sequence length="72" mass="8236">MRIGYTFYYITPLNRNVRFLVTIPVLIVLIHRDHALLIVSSPILLQLWPVTLLGAFSQVMLCCSLPKKLALK</sequence>
<dbReference type="Proteomes" id="UP000694892">
    <property type="component" value="Chromosome 2L"/>
</dbReference>
<feature type="transmembrane region" description="Helical" evidence="1">
    <location>
        <begin position="45"/>
        <end position="65"/>
    </location>
</feature>
<name>A0A974DQC2_XENLA</name>
<dbReference type="AlphaFoldDB" id="A0A974DQC2"/>
<organism evidence="2 3">
    <name type="scientific">Xenopus laevis</name>
    <name type="common">African clawed frog</name>
    <dbReference type="NCBI Taxonomy" id="8355"/>
    <lineage>
        <taxon>Eukaryota</taxon>
        <taxon>Metazoa</taxon>
        <taxon>Chordata</taxon>
        <taxon>Craniata</taxon>
        <taxon>Vertebrata</taxon>
        <taxon>Euteleostomi</taxon>
        <taxon>Amphibia</taxon>
        <taxon>Batrachia</taxon>
        <taxon>Anura</taxon>
        <taxon>Pipoidea</taxon>
        <taxon>Pipidae</taxon>
        <taxon>Xenopodinae</taxon>
        <taxon>Xenopus</taxon>
        <taxon>Xenopus</taxon>
    </lineage>
</organism>
<evidence type="ECO:0000313" key="3">
    <source>
        <dbReference type="Proteomes" id="UP000694892"/>
    </source>
</evidence>
<keyword evidence="1" id="KW-0472">Membrane</keyword>
<dbReference type="EMBL" id="CM004468">
    <property type="protein sequence ID" value="OCT95460.1"/>
    <property type="molecule type" value="Genomic_DNA"/>
</dbReference>
<accession>A0A974DQC2</accession>
<evidence type="ECO:0000256" key="1">
    <source>
        <dbReference type="SAM" id="Phobius"/>
    </source>
</evidence>
<gene>
    <name evidence="2" type="ORF">XELAEV_18013146mg</name>
</gene>
<evidence type="ECO:0000313" key="2">
    <source>
        <dbReference type="EMBL" id="OCT95460.1"/>
    </source>
</evidence>
<protein>
    <submittedName>
        <fullName evidence="2">Uncharacterized protein</fullName>
    </submittedName>
</protein>
<reference evidence="3" key="1">
    <citation type="journal article" date="2016" name="Nature">
        <title>Genome evolution in the allotetraploid frog Xenopus laevis.</title>
        <authorList>
            <person name="Session A.M."/>
            <person name="Uno Y."/>
            <person name="Kwon T."/>
            <person name="Chapman J.A."/>
            <person name="Toyoda A."/>
            <person name="Takahashi S."/>
            <person name="Fukui A."/>
            <person name="Hikosaka A."/>
            <person name="Suzuki A."/>
            <person name="Kondo M."/>
            <person name="van Heeringen S.J."/>
            <person name="Quigley I."/>
            <person name="Heinz S."/>
            <person name="Ogino H."/>
            <person name="Ochi H."/>
            <person name="Hellsten U."/>
            <person name="Lyons J.B."/>
            <person name="Simakov O."/>
            <person name="Putnam N."/>
            <person name="Stites J."/>
            <person name="Kuroki Y."/>
            <person name="Tanaka T."/>
            <person name="Michiue T."/>
            <person name="Watanabe M."/>
            <person name="Bogdanovic O."/>
            <person name="Lister R."/>
            <person name="Georgiou G."/>
            <person name="Paranjpe S.S."/>
            <person name="van Kruijsbergen I."/>
            <person name="Shu S."/>
            <person name="Carlson J."/>
            <person name="Kinoshita T."/>
            <person name="Ohta Y."/>
            <person name="Mawaribuchi S."/>
            <person name="Jenkins J."/>
            <person name="Grimwood J."/>
            <person name="Schmutz J."/>
            <person name="Mitros T."/>
            <person name="Mozaffari S.V."/>
            <person name="Suzuki Y."/>
            <person name="Haramoto Y."/>
            <person name="Yamamoto T.S."/>
            <person name="Takagi C."/>
            <person name="Heald R."/>
            <person name="Miller K."/>
            <person name="Haudenschild C."/>
            <person name="Kitzman J."/>
            <person name="Nakayama T."/>
            <person name="Izutsu Y."/>
            <person name="Robert J."/>
            <person name="Fortriede J."/>
            <person name="Burns K."/>
            <person name="Lotay V."/>
            <person name="Karimi K."/>
            <person name="Yasuoka Y."/>
            <person name="Dichmann D.S."/>
            <person name="Flajnik M.F."/>
            <person name="Houston D.W."/>
            <person name="Shendure J."/>
            <person name="DuPasquier L."/>
            <person name="Vize P.D."/>
            <person name="Zorn A.M."/>
            <person name="Ito M."/>
            <person name="Marcotte E.M."/>
            <person name="Wallingford J.B."/>
            <person name="Ito Y."/>
            <person name="Asashima M."/>
            <person name="Ueno N."/>
            <person name="Matsuda Y."/>
            <person name="Veenstra G.J."/>
            <person name="Fujiyama A."/>
            <person name="Harland R.M."/>
            <person name="Taira M."/>
            <person name="Rokhsar D.S."/>
        </authorList>
    </citation>
    <scope>NUCLEOTIDE SEQUENCE [LARGE SCALE GENOMIC DNA]</scope>
    <source>
        <strain evidence="3">J</strain>
    </source>
</reference>
<keyword evidence="1" id="KW-0812">Transmembrane</keyword>
<proteinExistence type="predicted"/>